<dbReference type="Gene3D" id="3.40.50.1480">
    <property type="entry name" value="Adenosylhomocysteinase-like"/>
    <property type="match status" value="1"/>
</dbReference>
<dbReference type="SUPFAM" id="SSF52283">
    <property type="entry name" value="Formate/glycerate dehydrogenase catalytic domain-like"/>
    <property type="match status" value="1"/>
</dbReference>
<name>A0AA35SAD4_GEOBA</name>
<dbReference type="Proteomes" id="UP001174909">
    <property type="component" value="Unassembled WGS sequence"/>
</dbReference>
<sequence length="111" mass="12303">MAVSHREVKPYVEEYTTTDGRRLYLLGEGRLINLAAAEGHPSAVMDMSFANQALSVEYLVKNHGNMDPGVYVVPVDTDQEVGRLKLASMGIAIDSLTANQQRYQESWEEGT</sequence>
<protein>
    <submittedName>
        <fullName evidence="1">Adenosylhomocysteinase</fullName>
    </submittedName>
</protein>
<dbReference type="GO" id="GO:0033353">
    <property type="term" value="P:S-adenosylmethionine cycle"/>
    <property type="evidence" value="ECO:0007669"/>
    <property type="project" value="TreeGrafter"/>
</dbReference>
<dbReference type="GO" id="GO:0004013">
    <property type="term" value="F:adenosylhomocysteinase activity"/>
    <property type="evidence" value="ECO:0007669"/>
    <property type="project" value="TreeGrafter"/>
</dbReference>
<dbReference type="InterPro" id="IPR000043">
    <property type="entry name" value="Adenosylhomocysteinase-like"/>
</dbReference>
<organism evidence="1 2">
    <name type="scientific">Geodia barretti</name>
    <name type="common">Barrett's horny sponge</name>
    <dbReference type="NCBI Taxonomy" id="519541"/>
    <lineage>
        <taxon>Eukaryota</taxon>
        <taxon>Metazoa</taxon>
        <taxon>Porifera</taxon>
        <taxon>Demospongiae</taxon>
        <taxon>Heteroscleromorpha</taxon>
        <taxon>Tetractinellida</taxon>
        <taxon>Astrophorina</taxon>
        <taxon>Geodiidae</taxon>
        <taxon>Geodia</taxon>
    </lineage>
</organism>
<dbReference type="InterPro" id="IPR042172">
    <property type="entry name" value="Adenosylhomocyst_ase-like_sf"/>
</dbReference>
<dbReference type="AlphaFoldDB" id="A0AA35SAD4"/>
<dbReference type="GO" id="GO:0005829">
    <property type="term" value="C:cytosol"/>
    <property type="evidence" value="ECO:0007669"/>
    <property type="project" value="TreeGrafter"/>
</dbReference>
<proteinExistence type="predicted"/>
<dbReference type="Pfam" id="PF05221">
    <property type="entry name" value="AdoHcyase"/>
    <property type="match status" value="1"/>
</dbReference>
<comment type="caution">
    <text evidence="1">The sequence shown here is derived from an EMBL/GenBank/DDBJ whole genome shotgun (WGS) entry which is preliminary data.</text>
</comment>
<accession>A0AA35SAD4</accession>
<keyword evidence="2" id="KW-1185">Reference proteome</keyword>
<dbReference type="PANTHER" id="PTHR23420">
    <property type="entry name" value="ADENOSYLHOMOCYSTEINASE"/>
    <property type="match status" value="1"/>
</dbReference>
<dbReference type="PANTHER" id="PTHR23420:SF0">
    <property type="entry name" value="ADENOSYLHOMOCYSTEINASE"/>
    <property type="match status" value="1"/>
</dbReference>
<gene>
    <name evidence="1" type="ORF">GBAR_LOCUS15166</name>
</gene>
<dbReference type="EMBL" id="CASHTH010002212">
    <property type="protein sequence ID" value="CAI8026400.1"/>
    <property type="molecule type" value="Genomic_DNA"/>
</dbReference>
<dbReference type="Gene3D" id="3.40.50.720">
    <property type="entry name" value="NAD(P)-binding Rossmann-like Domain"/>
    <property type="match status" value="1"/>
</dbReference>
<reference evidence="1" key="1">
    <citation type="submission" date="2023-03" db="EMBL/GenBank/DDBJ databases">
        <authorList>
            <person name="Steffen K."/>
            <person name="Cardenas P."/>
        </authorList>
    </citation>
    <scope>NUCLEOTIDE SEQUENCE</scope>
</reference>
<evidence type="ECO:0000313" key="1">
    <source>
        <dbReference type="EMBL" id="CAI8026400.1"/>
    </source>
</evidence>
<evidence type="ECO:0000313" key="2">
    <source>
        <dbReference type="Proteomes" id="UP001174909"/>
    </source>
</evidence>